<keyword evidence="3" id="KW-0378">Hydrolase</keyword>
<comment type="caution">
    <text evidence="3">The sequence shown here is derived from an EMBL/GenBank/DDBJ whole genome shotgun (WGS) entry which is preliminary data.</text>
</comment>
<keyword evidence="1" id="KW-0732">Signal</keyword>
<organism evidence="3 4">
    <name type="scientific">Mycena metata</name>
    <dbReference type="NCBI Taxonomy" id="1033252"/>
    <lineage>
        <taxon>Eukaryota</taxon>
        <taxon>Fungi</taxon>
        <taxon>Dikarya</taxon>
        <taxon>Basidiomycota</taxon>
        <taxon>Agaricomycotina</taxon>
        <taxon>Agaricomycetes</taxon>
        <taxon>Agaricomycetidae</taxon>
        <taxon>Agaricales</taxon>
        <taxon>Marasmiineae</taxon>
        <taxon>Mycenaceae</taxon>
        <taxon>Mycena</taxon>
    </lineage>
</organism>
<dbReference type="GO" id="GO:0009251">
    <property type="term" value="P:glucan catabolic process"/>
    <property type="evidence" value="ECO:0007669"/>
    <property type="project" value="TreeGrafter"/>
</dbReference>
<gene>
    <name evidence="3" type="ORF">B0H16DRAFT_1671201</name>
</gene>
<name>A0AAD7P0K2_9AGAR</name>
<reference evidence="3" key="1">
    <citation type="submission" date="2023-03" db="EMBL/GenBank/DDBJ databases">
        <title>Massive genome expansion in bonnet fungi (Mycena s.s.) driven by repeated elements and novel gene families across ecological guilds.</title>
        <authorList>
            <consortium name="Lawrence Berkeley National Laboratory"/>
            <person name="Harder C.B."/>
            <person name="Miyauchi S."/>
            <person name="Viragh M."/>
            <person name="Kuo A."/>
            <person name="Thoen E."/>
            <person name="Andreopoulos B."/>
            <person name="Lu D."/>
            <person name="Skrede I."/>
            <person name="Drula E."/>
            <person name="Henrissat B."/>
            <person name="Morin E."/>
            <person name="Kohler A."/>
            <person name="Barry K."/>
            <person name="LaButti K."/>
            <person name="Morin E."/>
            <person name="Salamov A."/>
            <person name="Lipzen A."/>
            <person name="Mereny Z."/>
            <person name="Hegedus B."/>
            <person name="Baldrian P."/>
            <person name="Stursova M."/>
            <person name="Weitz H."/>
            <person name="Taylor A."/>
            <person name="Grigoriev I.V."/>
            <person name="Nagy L.G."/>
            <person name="Martin F."/>
            <person name="Kauserud H."/>
        </authorList>
    </citation>
    <scope>NUCLEOTIDE SEQUENCE</scope>
    <source>
        <strain evidence="3">CBHHK182m</strain>
    </source>
</reference>
<evidence type="ECO:0000313" key="3">
    <source>
        <dbReference type="EMBL" id="KAJ7783070.1"/>
    </source>
</evidence>
<dbReference type="PROSITE" id="PS51762">
    <property type="entry name" value="GH16_2"/>
    <property type="match status" value="1"/>
</dbReference>
<dbReference type="InterPro" id="IPR000757">
    <property type="entry name" value="Beta-glucanase-like"/>
</dbReference>
<proteinExistence type="predicted"/>
<dbReference type="EMBL" id="JARKIB010000003">
    <property type="protein sequence ID" value="KAJ7783070.1"/>
    <property type="molecule type" value="Genomic_DNA"/>
</dbReference>
<dbReference type="Proteomes" id="UP001215598">
    <property type="component" value="Unassembled WGS sequence"/>
</dbReference>
<protein>
    <submittedName>
        <fullName evidence="3">Glycoside hydrolase family 16 protein</fullName>
    </submittedName>
</protein>
<feature type="chain" id="PRO_5042232823" evidence="1">
    <location>
        <begin position="19"/>
        <end position="323"/>
    </location>
</feature>
<feature type="domain" description="GH16" evidence="2">
    <location>
        <begin position="36"/>
        <end position="287"/>
    </location>
</feature>
<dbReference type="SUPFAM" id="SSF49899">
    <property type="entry name" value="Concanavalin A-like lectins/glucanases"/>
    <property type="match status" value="1"/>
</dbReference>
<dbReference type="InterPro" id="IPR050546">
    <property type="entry name" value="Glycosyl_Hydrlase_16"/>
</dbReference>
<evidence type="ECO:0000259" key="2">
    <source>
        <dbReference type="PROSITE" id="PS51762"/>
    </source>
</evidence>
<dbReference type="PANTHER" id="PTHR10963">
    <property type="entry name" value="GLYCOSYL HYDROLASE-RELATED"/>
    <property type="match status" value="1"/>
</dbReference>
<dbReference type="AlphaFoldDB" id="A0AAD7P0K2"/>
<keyword evidence="4" id="KW-1185">Reference proteome</keyword>
<dbReference type="CDD" id="cd02181">
    <property type="entry name" value="GH16_fungal_Lam16A_glucanase"/>
    <property type="match status" value="1"/>
</dbReference>
<dbReference type="GO" id="GO:0004553">
    <property type="term" value="F:hydrolase activity, hydrolyzing O-glycosyl compounds"/>
    <property type="evidence" value="ECO:0007669"/>
    <property type="project" value="InterPro"/>
</dbReference>
<accession>A0AAD7P0K2</accession>
<dbReference type="Pfam" id="PF26113">
    <property type="entry name" value="GH16_XgeA"/>
    <property type="match status" value="1"/>
</dbReference>
<sequence length="323" mass="35525">MLAPILLLCLSASTLVQASQSYLINHTFIGNDFFAWDWYTSDDPTHGRVDYVDRPTAKAMNLSVASETTFLMRADHLNLVHPADRGRKSVRISSPSTYTDSVLVLDLWHMPTGCATWPAWWTVSKKGPWPNGGEIDIIEGVNNNSNNLASLHTTTNCNMTQTRAQNGQTVSTQCDASFNYNQGCGVSFSQPNSYGPGFNSDGGGWYAMHRGTCGISVWFWSRDNSTVPIEVSQALPTVNPDPSLWGSPDAFFPATTCDYMSHFDPHNIVFDLTFCGDWAGSPSAYGASGCPSTCEDYVNNNPTMFNEAYWEIKSLGVYTPDGR</sequence>
<dbReference type="InterPro" id="IPR013320">
    <property type="entry name" value="ConA-like_dom_sf"/>
</dbReference>
<evidence type="ECO:0000256" key="1">
    <source>
        <dbReference type="SAM" id="SignalP"/>
    </source>
</evidence>
<dbReference type="Gene3D" id="2.60.120.200">
    <property type="match status" value="1"/>
</dbReference>
<feature type="signal peptide" evidence="1">
    <location>
        <begin position="1"/>
        <end position="18"/>
    </location>
</feature>
<dbReference type="PANTHER" id="PTHR10963:SF24">
    <property type="entry name" value="GLYCOSIDASE C21B10.07-RELATED"/>
    <property type="match status" value="1"/>
</dbReference>
<evidence type="ECO:0000313" key="4">
    <source>
        <dbReference type="Proteomes" id="UP001215598"/>
    </source>
</evidence>